<protein>
    <recommendedName>
        <fullName evidence="1">Helitron helicase-like domain-containing protein</fullName>
    </recommendedName>
</protein>
<accession>A0A164UZZ0</accession>
<keyword evidence="3" id="KW-1185">Reference proteome</keyword>
<feature type="non-terminal residue" evidence="2">
    <location>
        <position position="1"/>
    </location>
</feature>
<evidence type="ECO:0000259" key="1">
    <source>
        <dbReference type="Pfam" id="PF14214"/>
    </source>
</evidence>
<dbReference type="Proteomes" id="UP000076722">
    <property type="component" value="Unassembled WGS sequence"/>
</dbReference>
<reference evidence="2 3" key="1">
    <citation type="journal article" date="2016" name="Mol. Biol. Evol.">
        <title>Comparative Genomics of Early-Diverging Mushroom-Forming Fungi Provides Insights into the Origins of Lignocellulose Decay Capabilities.</title>
        <authorList>
            <person name="Nagy L.G."/>
            <person name="Riley R."/>
            <person name="Tritt A."/>
            <person name="Adam C."/>
            <person name="Daum C."/>
            <person name="Floudas D."/>
            <person name="Sun H."/>
            <person name="Yadav J.S."/>
            <person name="Pangilinan J."/>
            <person name="Larsson K.H."/>
            <person name="Matsuura K."/>
            <person name="Barry K."/>
            <person name="Labutti K."/>
            <person name="Kuo R."/>
            <person name="Ohm R.A."/>
            <person name="Bhattacharya S.S."/>
            <person name="Shirouzu T."/>
            <person name="Yoshinaga Y."/>
            <person name="Martin F.M."/>
            <person name="Grigoriev I.V."/>
            <person name="Hibbett D.S."/>
        </authorList>
    </citation>
    <scope>NUCLEOTIDE SEQUENCE [LARGE SCALE GENOMIC DNA]</scope>
    <source>
        <strain evidence="2 3">HHB9708</strain>
    </source>
</reference>
<feature type="non-terminal residue" evidence="2">
    <location>
        <position position="260"/>
    </location>
</feature>
<gene>
    <name evidence="2" type="ORF">SISNIDRAFT_396662</name>
</gene>
<dbReference type="InterPro" id="IPR025476">
    <property type="entry name" value="Helitron_helicase-like"/>
</dbReference>
<evidence type="ECO:0000313" key="2">
    <source>
        <dbReference type="EMBL" id="KZS93687.1"/>
    </source>
</evidence>
<dbReference type="AlphaFoldDB" id="A0A164UZZ0"/>
<organism evidence="2 3">
    <name type="scientific">Sistotremastrum niveocremeum HHB9708</name>
    <dbReference type="NCBI Taxonomy" id="1314777"/>
    <lineage>
        <taxon>Eukaryota</taxon>
        <taxon>Fungi</taxon>
        <taxon>Dikarya</taxon>
        <taxon>Basidiomycota</taxon>
        <taxon>Agaricomycotina</taxon>
        <taxon>Agaricomycetes</taxon>
        <taxon>Sistotremastrales</taxon>
        <taxon>Sistotremastraceae</taxon>
        <taxon>Sertulicium</taxon>
        <taxon>Sertulicium niveocremeum</taxon>
    </lineage>
</organism>
<dbReference type="EMBL" id="KV419406">
    <property type="protein sequence ID" value="KZS93687.1"/>
    <property type="molecule type" value="Genomic_DNA"/>
</dbReference>
<evidence type="ECO:0000313" key="3">
    <source>
        <dbReference type="Proteomes" id="UP000076722"/>
    </source>
</evidence>
<dbReference type="OrthoDB" id="432234at2759"/>
<sequence length="260" mass="29553">LPDLIIPRGSEFIKDYNNPSLFPGMFPTLFPFGIGGFDVKERKPAIGFDKQAEYFMDCADRRFRSHRLFMFVALNVIQKHMAQLKTYLTVRRDYFETIANKLLSIDPKIIDEVAELVNRENGFASLTDEQRSVFTLLNQINAVAARVPGSAASKLNNRNDMRAYAGFFGIPAIYITMNPTPVHSPIFQAYIGNEKINLFERYPILPKRKVRAVSIAEDPVAAADFFEHTVQCFLQHMLGWDPVTRKSKPEGGILGHMKAY</sequence>
<proteinExistence type="predicted"/>
<name>A0A164UZZ0_9AGAM</name>
<dbReference type="Pfam" id="PF14214">
    <property type="entry name" value="Helitron_like_N"/>
    <property type="match status" value="1"/>
</dbReference>
<dbReference type="STRING" id="1314777.A0A164UZZ0"/>
<feature type="domain" description="Helitron helicase-like" evidence="1">
    <location>
        <begin position="54"/>
        <end position="260"/>
    </location>
</feature>